<dbReference type="InterPro" id="IPR035965">
    <property type="entry name" value="PAS-like_dom_sf"/>
</dbReference>
<dbReference type="SMART" id="SM00387">
    <property type="entry name" value="HATPase_c"/>
    <property type="match status" value="1"/>
</dbReference>
<evidence type="ECO:0000256" key="8">
    <source>
        <dbReference type="SAM" id="Coils"/>
    </source>
</evidence>
<organism evidence="10 11">
    <name type="scientific">Caulobacter rhizosphaerae</name>
    <dbReference type="NCBI Taxonomy" id="2010972"/>
    <lineage>
        <taxon>Bacteria</taxon>
        <taxon>Pseudomonadati</taxon>
        <taxon>Pseudomonadota</taxon>
        <taxon>Alphaproteobacteria</taxon>
        <taxon>Caulobacterales</taxon>
        <taxon>Caulobacteraceae</taxon>
        <taxon>Caulobacter</taxon>
    </lineage>
</organism>
<dbReference type="InterPro" id="IPR011495">
    <property type="entry name" value="Sig_transdc_His_kin_sub2_dim/P"/>
</dbReference>
<evidence type="ECO:0000256" key="7">
    <source>
        <dbReference type="ARBA" id="ARBA00022840"/>
    </source>
</evidence>
<feature type="domain" description="Histidine kinase/HSP90-like ATPase" evidence="9">
    <location>
        <begin position="252"/>
        <end position="348"/>
    </location>
</feature>
<keyword evidence="5" id="KW-0547">Nucleotide-binding</keyword>
<comment type="catalytic activity">
    <reaction evidence="1">
        <text>ATP + protein L-histidine = ADP + protein N-phospho-L-histidine.</text>
        <dbReference type="EC" id="2.7.13.3"/>
    </reaction>
</comment>
<evidence type="ECO:0000313" key="10">
    <source>
        <dbReference type="EMBL" id="MDR6531412.1"/>
    </source>
</evidence>
<dbReference type="RefSeq" id="WP_310031322.1">
    <property type="nucleotide sequence ID" value="NZ_JAVDRL010000006.1"/>
</dbReference>
<evidence type="ECO:0000256" key="2">
    <source>
        <dbReference type="ARBA" id="ARBA00012438"/>
    </source>
</evidence>
<gene>
    <name evidence="10" type="ORF">J2800_002159</name>
</gene>
<proteinExistence type="predicted"/>
<keyword evidence="10" id="KW-0489">Methyltransferase</keyword>
<dbReference type="Pfam" id="PF07568">
    <property type="entry name" value="HisKA_2"/>
    <property type="match status" value="1"/>
</dbReference>
<name>A0ABU1MZE7_9CAUL</name>
<sequence>MPRPIPGIEDAQTLAQAIVDTIHEPLLVLDSAFSVLAASRSFYETFKVDPEHTVGCLLYALGDGQWDIPALRELLETIIPERVAMNGFEVNHDFPGLGRRVMLLNARKVIYETSANSTILLAFTDITARRAVEREKESLLARTRDLLNQKEVLLQEMQHRVANSLQIIASILMLKARAVTSDEIRFHLKDAHQRVISVAEVQSHLHASGGVDLIEVGPYLTKLCASLAASMIGDSQPIVLEVVADHGAIGSDKAVSIGLIVTELLINAVKYAFPVFRHDARVTVTFASDGQAWTLTVCDNGVGKAAEPAPDRNGGLGTVIVDALVKQLDGHMTVASTGGMTVTIRHAHVGASPLVAA</sequence>
<dbReference type="GO" id="GO:0032259">
    <property type="term" value="P:methylation"/>
    <property type="evidence" value="ECO:0007669"/>
    <property type="project" value="UniProtKB-KW"/>
</dbReference>
<dbReference type="InterPro" id="IPR003594">
    <property type="entry name" value="HATPase_dom"/>
</dbReference>
<evidence type="ECO:0000256" key="4">
    <source>
        <dbReference type="ARBA" id="ARBA00022679"/>
    </source>
</evidence>
<dbReference type="EMBL" id="JAVDRL010000006">
    <property type="protein sequence ID" value="MDR6531412.1"/>
    <property type="molecule type" value="Genomic_DNA"/>
</dbReference>
<evidence type="ECO:0000313" key="11">
    <source>
        <dbReference type="Proteomes" id="UP001262754"/>
    </source>
</evidence>
<dbReference type="SUPFAM" id="SSF55785">
    <property type="entry name" value="PYP-like sensor domain (PAS domain)"/>
    <property type="match status" value="1"/>
</dbReference>
<accession>A0ABU1MZE7</accession>
<dbReference type="InterPro" id="IPR036890">
    <property type="entry name" value="HATPase_C_sf"/>
</dbReference>
<dbReference type="GO" id="GO:0008983">
    <property type="term" value="F:protein-glutamate O-methyltransferase activity"/>
    <property type="evidence" value="ECO:0007669"/>
    <property type="project" value="UniProtKB-EC"/>
</dbReference>
<evidence type="ECO:0000259" key="9">
    <source>
        <dbReference type="SMART" id="SM00387"/>
    </source>
</evidence>
<dbReference type="Gene3D" id="3.30.565.10">
    <property type="entry name" value="Histidine kinase-like ATPase, C-terminal domain"/>
    <property type="match status" value="1"/>
</dbReference>
<protein>
    <recommendedName>
        <fullName evidence="2">histidine kinase</fullName>
        <ecNumber evidence="2">2.7.13.3</ecNumber>
    </recommendedName>
</protein>
<evidence type="ECO:0000256" key="3">
    <source>
        <dbReference type="ARBA" id="ARBA00022553"/>
    </source>
</evidence>
<evidence type="ECO:0000256" key="5">
    <source>
        <dbReference type="ARBA" id="ARBA00022741"/>
    </source>
</evidence>
<keyword evidence="11" id="KW-1185">Reference proteome</keyword>
<dbReference type="SUPFAM" id="SSF55874">
    <property type="entry name" value="ATPase domain of HSP90 chaperone/DNA topoisomerase II/histidine kinase"/>
    <property type="match status" value="1"/>
</dbReference>
<feature type="coiled-coil region" evidence="8">
    <location>
        <begin position="129"/>
        <end position="160"/>
    </location>
</feature>
<comment type="caution">
    <text evidence="10">The sequence shown here is derived from an EMBL/GenBank/DDBJ whole genome shotgun (WGS) entry which is preliminary data.</text>
</comment>
<dbReference type="EC" id="2.7.13.3" evidence="2"/>
<dbReference type="PANTHER" id="PTHR41523">
    <property type="entry name" value="TWO-COMPONENT SYSTEM SENSOR PROTEIN"/>
    <property type="match status" value="1"/>
</dbReference>
<keyword evidence="4 10" id="KW-0808">Transferase</keyword>
<keyword evidence="6" id="KW-0418">Kinase</keyword>
<dbReference type="PANTHER" id="PTHR41523:SF8">
    <property type="entry name" value="ETHYLENE RESPONSE SENSOR PROTEIN"/>
    <property type="match status" value="1"/>
</dbReference>
<dbReference type="Proteomes" id="UP001262754">
    <property type="component" value="Unassembled WGS sequence"/>
</dbReference>
<keyword evidence="3" id="KW-0597">Phosphoprotein</keyword>
<keyword evidence="7" id="KW-0067">ATP-binding</keyword>
<dbReference type="Pfam" id="PF02518">
    <property type="entry name" value="HATPase_c"/>
    <property type="match status" value="1"/>
</dbReference>
<reference evidence="10 11" key="1">
    <citation type="submission" date="2023-07" db="EMBL/GenBank/DDBJ databases">
        <title>Sorghum-associated microbial communities from plants grown in Nebraska, USA.</title>
        <authorList>
            <person name="Schachtman D."/>
        </authorList>
    </citation>
    <scope>NUCLEOTIDE SEQUENCE [LARGE SCALE GENOMIC DNA]</scope>
    <source>
        <strain evidence="10 11">DS2154</strain>
    </source>
</reference>
<evidence type="ECO:0000256" key="1">
    <source>
        <dbReference type="ARBA" id="ARBA00000085"/>
    </source>
</evidence>
<evidence type="ECO:0000256" key="6">
    <source>
        <dbReference type="ARBA" id="ARBA00022777"/>
    </source>
</evidence>
<dbReference type="Gene3D" id="3.30.450.20">
    <property type="entry name" value="PAS domain"/>
    <property type="match status" value="1"/>
</dbReference>
<keyword evidence="8" id="KW-0175">Coiled coil</keyword>